<accession>A0AAW2K249</accession>
<dbReference type="PANTHER" id="PTHR46700:SF2">
    <property type="entry name" value="ARM REPEAT SUPERFAMILY PROTEIN"/>
    <property type="match status" value="1"/>
</dbReference>
<feature type="region of interest" description="Disordered" evidence="1">
    <location>
        <begin position="13"/>
        <end position="33"/>
    </location>
</feature>
<proteinExistence type="predicted"/>
<dbReference type="AlphaFoldDB" id="A0AAW2K249"/>
<dbReference type="PANTHER" id="PTHR46700">
    <property type="entry name" value="ARM REPEAT SUPERFAMILY PROTEIN"/>
    <property type="match status" value="1"/>
</dbReference>
<name>A0AAW2K249_SESRA</name>
<gene>
    <name evidence="2" type="ORF">Sradi_6344300</name>
</gene>
<reference evidence="2" key="2">
    <citation type="journal article" date="2024" name="Plant">
        <title>Genomic evolution and insights into agronomic trait innovations of Sesamum species.</title>
        <authorList>
            <person name="Miao H."/>
            <person name="Wang L."/>
            <person name="Qu L."/>
            <person name="Liu H."/>
            <person name="Sun Y."/>
            <person name="Le M."/>
            <person name="Wang Q."/>
            <person name="Wei S."/>
            <person name="Zheng Y."/>
            <person name="Lin W."/>
            <person name="Duan Y."/>
            <person name="Cao H."/>
            <person name="Xiong S."/>
            <person name="Wang X."/>
            <person name="Wei L."/>
            <person name="Li C."/>
            <person name="Ma Q."/>
            <person name="Ju M."/>
            <person name="Zhao R."/>
            <person name="Li G."/>
            <person name="Mu C."/>
            <person name="Tian Q."/>
            <person name="Mei H."/>
            <person name="Zhang T."/>
            <person name="Gao T."/>
            <person name="Zhang H."/>
        </authorList>
    </citation>
    <scope>NUCLEOTIDE SEQUENCE</scope>
    <source>
        <strain evidence="2">G02</strain>
    </source>
</reference>
<sequence>MRRLLCLNAVRRQQQPPEKAVDIDTGTDNQPKTAEDVHMAGKLEGSDGWMVALQRSVKRLHFGSWEEKEVAAEEIKKLAEQDLKRRKTMVELGVIPRWLPWLVRKWWRVKDWPFER</sequence>
<reference evidence="2" key="1">
    <citation type="submission" date="2020-06" db="EMBL/GenBank/DDBJ databases">
        <authorList>
            <person name="Li T."/>
            <person name="Hu X."/>
            <person name="Zhang T."/>
            <person name="Song X."/>
            <person name="Zhang H."/>
            <person name="Dai N."/>
            <person name="Sheng W."/>
            <person name="Hou X."/>
            <person name="Wei L."/>
        </authorList>
    </citation>
    <scope>NUCLEOTIDE SEQUENCE</scope>
    <source>
        <strain evidence="2">G02</strain>
        <tissue evidence="2">Leaf</tissue>
    </source>
</reference>
<dbReference type="EMBL" id="JACGWJ010000030">
    <property type="protein sequence ID" value="KAL0300675.1"/>
    <property type="molecule type" value="Genomic_DNA"/>
</dbReference>
<evidence type="ECO:0000256" key="1">
    <source>
        <dbReference type="SAM" id="MobiDB-lite"/>
    </source>
</evidence>
<comment type="caution">
    <text evidence="2">The sequence shown here is derived from an EMBL/GenBank/DDBJ whole genome shotgun (WGS) entry which is preliminary data.</text>
</comment>
<organism evidence="2">
    <name type="scientific">Sesamum radiatum</name>
    <name type="common">Black benniseed</name>
    <dbReference type="NCBI Taxonomy" id="300843"/>
    <lineage>
        <taxon>Eukaryota</taxon>
        <taxon>Viridiplantae</taxon>
        <taxon>Streptophyta</taxon>
        <taxon>Embryophyta</taxon>
        <taxon>Tracheophyta</taxon>
        <taxon>Spermatophyta</taxon>
        <taxon>Magnoliopsida</taxon>
        <taxon>eudicotyledons</taxon>
        <taxon>Gunneridae</taxon>
        <taxon>Pentapetalae</taxon>
        <taxon>asterids</taxon>
        <taxon>lamiids</taxon>
        <taxon>Lamiales</taxon>
        <taxon>Pedaliaceae</taxon>
        <taxon>Sesamum</taxon>
    </lineage>
</organism>
<evidence type="ECO:0000313" key="2">
    <source>
        <dbReference type="EMBL" id="KAL0300675.1"/>
    </source>
</evidence>
<protein>
    <submittedName>
        <fullName evidence="2">Uncharacterized protein</fullName>
    </submittedName>
</protein>